<comment type="caution">
    <text evidence="2">The sequence shown here is derived from an EMBL/GenBank/DDBJ whole genome shotgun (WGS) entry which is preliminary data.</text>
</comment>
<gene>
    <name evidence="2" type="ORF">IV203_035525</name>
</gene>
<protein>
    <submittedName>
        <fullName evidence="2">Uncharacterized protein</fullName>
    </submittedName>
</protein>
<name>A0A9K3LGD7_9STRA</name>
<evidence type="ECO:0000313" key="3">
    <source>
        <dbReference type="Proteomes" id="UP000693970"/>
    </source>
</evidence>
<reference evidence="2" key="1">
    <citation type="journal article" date="2021" name="Sci. Rep.">
        <title>Diploid genomic architecture of Nitzschia inconspicua, an elite biomass production diatom.</title>
        <authorList>
            <person name="Oliver A."/>
            <person name="Podell S."/>
            <person name="Pinowska A."/>
            <person name="Traller J.C."/>
            <person name="Smith S.R."/>
            <person name="McClure R."/>
            <person name="Beliaev A."/>
            <person name="Bohutskyi P."/>
            <person name="Hill E.A."/>
            <person name="Rabines A."/>
            <person name="Zheng H."/>
            <person name="Allen L.Z."/>
            <person name="Kuo A."/>
            <person name="Grigoriev I.V."/>
            <person name="Allen A.E."/>
            <person name="Hazlebeck D."/>
            <person name="Allen E.E."/>
        </authorList>
    </citation>
    <scope>NUCLEOTIDE SEQUENCE</scope>
    <source>
        <strain evidence="2">Hildebrandi</strain>
    </source>
</reference>
<accession>A0A9K3LGD7</accession>
<feature type="compositionally biased region" description="Low complexity" evidence="1">
    <location>
        <begin position="47"/>
        <end position="67"/>
    </location>
</feature>
<evidence type="ECO:0000256" key="1">
    <source>
        <dbReference type="SAM" id="MobiDB-lite"/>
    </source>
</evidence>
<reference evidence="2" key="2">
    <citation type="submission" date="2021-04" db="EMBL/GenBank/DDBJ databases">
        <authorList>
            <person name="Podell S."/>
        </authorList>
    </citation>
    <scope>NUCLEOTIDE SEQUENCE</scope>
    <source>
        <strain evidence="2">Hildebrandi</strain>
    </source>
</reference>
<feature type="compositionally biased region" description="Basic and acidic residues" evidence="1">
    <location>
        <begin position="353"/>
        <end position="363"/>
    </location>
</feature>
<dbReference type="AlphaFoldDB" id="A0A9K3LGD7"/>
<dbReference type="Proteomes" id="UP000693970">
    <property type="component" value="Unassembled WGS sequence"/>
</dbReference>
<sequence length="383" mass="40506">MYGSRRSTRTARNPQSGRGVSGSNNHGTSAVTPGTRSTRGVRKSRGRQTASGAAGSAAAESGGTTTGPVRKFALVRRRPAPHIAMWVEKWVPVTELTEEERAQYDKENLPKEMVVPMMKPELLVLADETTVATTTTTTTTTTSNAAIPMTEEQQPAEVQQQTITEMSVQPMDIAHDTALSQGENPTLSIMEEETQQLPSCRTVQTNSEGNDSTAVTEAQVCTDSKAVAIAELSSAGMEPLVAAVTTATTTTTTTIATEAATPVATGLTPDATETISKPEIDTHALTEDTTNENPVVATNEAATVGTYDTDLPPPQQDITPMLTTTTTTTTTEIPVTTDGMLHPVETSSTADTAAREESVKVSMEHPAPTLDEDLPAAKKPRLL</sequence>
<organism evidence="2 3">
    <name type="scientific">Nitzschia inconspicua</name>
    <dbReference type="NCBI Taxonomy" id="303405"/>
    <lineage>
        <taxon>Eukaryota</taxon>
        <taxon>Sar</taxon>
        <taxon>Stramenopiles</taxon>
        <taxon>Ochrophyta</taxon>
        <taxon>Bacillariophyta</taxon>
        <taxon>Bacillariophyceae</taxon>
        <taxon>Bacillariophycidae</taxon>
        <taxon>Bacillariales</taxon>
        <taxon>Bacillariaceae</taxon>
        <taxon>Nitzschia</taxon>
    </lineage>
</organism>
<evidence type="ECO:0000313" key="2">
    <source>
        <dbReference type="EMBL" id="KAG7360426.1"/>
    </source>
</evidence>
<feature type="region of interest" description="Disordered" evidence="1">
    <location>
        <begin position="1"/>
        <end position="67"/>
    </location>
</feature>
<proteinExistence type="predicted"/>
<keyword evidence="3" id="KW-1185">Reference proteome</keyword>
<feature type="compositionally biased region" description="Polar residues" evidence="1">
    <location>
        <begin position="10"/>
        <end position="38"/>
    </location>
</feature>
<dbReference type="EMBL" id="JAGRRH010000013">
    <property type="protein sequence ID" value="KAG7360426.1"/>
    <property type="molecule type" value="Genomic_DNA"/>
</dbReference>
<feature type="region of interest" description="Disordered" evidence="1">
    <location>
        <begin position="340"/>
        <end position="383"/>
    </location>
</feature>